<dbReference type="Proteomes" id="UP000178107">
    <property type="component" value="Unassembled WGS sequence"/>
</dbReference>
<name>A0A1G2T0A1_9BACT</name>
<evidence type="ECO:0000313" key="2">
    <source>
        <dbReference type="Proteomes" id="UP000178107"/>
    </source>
</evidence>
<accession>A0A1G2T0A1</accession>
<protein>
    <submittedName>
        <fullName evidence="1">Uncharacterized protein</fullName>
    </submittedName>
</protein>
<dbReference type="EMBL" id="MHVH01000006">
    <property type="protein sequence ID" value="OHA90041.1"/>
    <property type="molecule type" value="Genomic_DNA"/>
</dbReference>
<sequence length="105" mass="11952">MSQHEFTITDGPCKQNLLTAFGNAYGGKKSDEIDTVYFHFFIRQTLGENKAMIHTRIFTLQHIAPGSGDSWKFTGIAEMPSGYYERITGRYNTHDRTGNFSINPR</sequence>
<proteinExistence type="predicted"/>
<comment type="caution">
    <text evidence="1">The sequence shown here is derived from an EMBL/GenBank/DDBJ whole genome shotgun (WGS) entry which is preliminary data.</text>
</comment>
<organism evidence="1 2">
    <name type="scientific">Candidatus Zambryskibacteria bacterium RIFCSPHIGHO2_01_FULL_46_25</name>
    <dbReference type="NCBI Taxonomy" id="1802738"/>
    <lineage>
        <taxon>Bacteria</taxon>
        <taxon>Candidatus Zambryskiibacteriota</taxon>
    </lineage>
</organism>
<gene>
    <name evidence="1" type="ORF">A2838_00175</name>
</gene>
<evidence type="ECO:0000313" key="1">
    <source>
        <dbReference type="EMBL" id="OHA90041.1"/>
    </source>
</evidence>
<reference evidence="1 2" key="1">
    <citation type="journal article" date="2016" name="Nat. Commun.">
        <title>Thousands of microbial genomes shed light on interconnected biogeochemical processes in an aquifer system.</title>
        <authorList>
            <person name="Anantharaman K."/>
            <person name="Brown C.T."/>
            <person name="Hug L.A."/>
            <person name="Sharon I."/>
            <person name="Castelle C.J."/>
            <person name="Probst A.J."/>
            <person name="Thomas B.C."/>
            <person name="Singh A."/>
            <person name="Wilkins M.J."/>
            <person name="Karaoz U."/>
            <person name="Brodie E.L."/>
            <person name="Williams K.H."/>
            <person name="Hubbard S.S."/>
            <person name="Banfield J.F."/>
        </authorList>
    </citation>
    <scope>NUCLEOTIDE SEQUENCE [LARGE SCALE GENOMIC DNA]</scope>
</reference>
<dbReference type="AlphaFoldDB" id="A0A1G2T0A1"/>